<comment type="caution">
    <text evidence="3">The sequence shown here is derived from an EMBL/GenBank/DDBJ whole genome shotgun (WGS) entry which is preliminary data.</text>
</comment>
<dbReference type="GO" id="GO:0016740">
    <property type="term" value="F:transferase activity"/>
    <property type="evidence" value="ECO:0007669"/>
    <property type="project" value="UniProtKB-KW"/>
</dbReference>
<protein>
    <submittedName>
        <fullName evidence="3">Sulfurtransferase TusA family protein</fullName>
    </submittedName>
</protein>
<reference evidence="3 4" key="1">
    <citation type="submission" date="2018-10" db="EMBL/GenBank/DDBJ databases">
        <title>Transmission dynamics of multidrug resistant bacteria on intensive care unit surfaces.</title>
        <authorList>
            <person name="D'Souza A.W."/>
            <person name="Potter R.F."/>
            <person name="Wallace M."/>
            <person name="Shupe A."/>
            <person name="Patel S."/>
            <person name="Sun S."/>
            <person name="Gul D."/>
            <person name="Kwon J.H."/>
            <person name="Andleeb S."/>
            <person name="Burnham C.-A.D."/>
            <person name="Dantas G."/>
        </authorList>
    </citation>
    <scope>NUCLEOTIDE SEQUENCE [LARGE SCALE GENOMIC DNA]</scope>
    <source>
        <strain evidence="3 4">PX_177</strain>
    </source>
</reference>
<sequence>MNAQDYQADVELDASGLRCPIPLLKTRMELKRLEVGQVLLIISTDTGTKRDFHSFVAATTHKLIKEEDDGSGTYRFWLEVGARS</sequence>
<gene>
    <name evidence="3" type="ORF">EGJ28_15955</name>
</gene>
<feature type="domain" description="UPF0033" evidence="2">
    <location>
        <begin position="12"/>
        <end position="36"/>
    </location>
</feature>
<evidence type="ECO:0000256" key="1">
    <source>
        <dbReference type="ARBA" id="ARBA00008984"/>
    </source>
</evidence>
<dbReference type="PROSITE" id="PS01148">
    <property type="entry name" value="UPF0033"/>
    <property type="match status" value="1"/>
</dbReference>
<dbReference type="Proteomes" id="UP000276506">
    <property type="component" value="Unassembled WGS sequence"/>
</dbReference>
<dbReference type="PANTHER" id="PTHR33279">
    <property type="entry name" value="SULFUR CARRIER PROTEIN YEDF-RELATED"/>
    <property type="match status" value="1"/>
</dbReference>
<evidence type="ECO:0000259" key="2">
    <source>
        <dbReference type="PROSITE" id="PS01148"/>
    </source>
</evidence>
<accession>A0A427DYC2</accession>
<dbReference type="InterPro" id="IPR036868">
    <property type="entry name" value="TusA-like_sf"/>
</dbReference>
<dbReference type="EMBL" id="RHQL01000010">
    <property type="protein sequence ID" value="RRV08764.1"/>
    <property type="molecule type" value="Genomic_DNA"/>
</dbReference>
<dbReference type="AlphaFoldDB" id="A0A427DYC2"/>
<dbReference type="Gene3D" id="3.30.110.40">
    <property type="entry name" value="TusA-like domain"/>
    <property type="match status" value="1"/>
</dbReference>
<evidence type="ECO:0000313" key="3">
    <source>
        <dbReference type="EMBL" id="RRV08764.1"/>
    </source>
</evidence>
<evidence type="ECO:0000313" key="4">
    <source>
        <dbReference type="Proteomes" id="UP000276506"/>
    </source>
</evidence>
<dbReference type="Pfam" id="PF01206">
    <property type="entry name" value="TusA"/>
    <property type="match status" value="1"/>
</dbReference>
<keyword evidence="3" id="KW-0808">Transferase</keyword>
<dbReference type="CDD" id="cd00291">
    <property type="entry name" value="SirA_YedF_YeeD"/>
    <property type="match status" value="1"/>
</dbReference>
<dbReference type="SUPFAM" id="SSF64307">
    <property type="entry name" value="SirA-like"/>
    <property type="match status" value="1"/>
</dbReference>
<proteinExistence type="inferred from homology"/>
<dbReference type="InterPro" id="IPR001455">
    <property type="entry name" value="TusA-like"/>
</dbReference>
<name>A0A427DYC2_9GAMM</name>
<comment type="similarity">
    <text evidence="1">Belongs to the sulfur carrier protein TusA family.</text>
</comment>
<organism evidence="3 4">
    <name type="scientific">Stutzerimonas xanthomarina</name>
    <dbReference type="NCBI Taxonomy" id="271420"/>
    <lineage>
        <taxon>Bacteria</taxon>
        <taxon>Pseudomonadati</taxon>
        <taxon>Pseudomonadota</taxon>
        <taxon>Gammaproteobacteria</taxon>
        <taxon>Pseudomonadales</taxon>
        <taxon>Pseudomonadaceae</taxon>
        <taxon>Stutzerimonas</taxon>
    </lineage>
</organism>
<dbReference type="PANTHER" id="PTHR33279:SF2">
    <property type="entry name" value="SULFUR CARRIER PROTEIN TUSA"/>
    <property type="match status" value="1"/>
</dbReference>